<dbReference type="SUPFAM" id="SSF63829">
    <property type="entry name" value="Calcium-dependent phosphotriesterase"/>
    <property type="match status" value="1"/>
</dbReference>
<protein>
    <recommendedName>
        <fullName evidence="2">histidine kinase</fullName>
        <ecNumber evidence="2">2.7.13.3</ecNumber>
    </recommendedName>
</protein>
<dbReference type="PRINTS" id="PR00344">
    <property type="entry name" value="BCTRLSENSOR"/>
</dbReference>
<dbReference type="CDD" id="cd00075">
    <property type="entry name" value="HATPase"/>
    <property type="match status" value="1"/>
</dbReference>
<dbReference type="InterPro" id="IPR011047">
    <property type="entry name" value="Quinoprotein_ADH-like_sf"/>
</dbReference>
<evidence type="ECO:0000256" key="4">
    <source>
        <dbReference type="SAM" id="Phobius"/>
    </source>
</evidence>
<evidence type="ECO:0000313" key="7">
    <source>
        <dbReference type="Proteomes" id="UP001403385"/>
    </source>
</evidence>
<feature type="transmembrane region" description="Helical" evidence="4">
    <location>
        <begin position="771"/>
        <end position="790"/>
    </location>
</feature>
<dbReference type="InterPro" id="IPR004358">
    <property type="entry name" value="Sig_transdc_His_kin-like_C"/>
</dbReference>
<dbReference type="EMBL" id="JBDKWZ010000008">
    <property type="protein sequence ID" value="MEN7549409.1"/>
    <property type="molecule type" value="Genomic_DNA"/>
</dbReference>
<dbReference type="InterPro" id="IPR013783">
    <property type="entry name" value="Ig-like_fold"/>
</dbReference>
<keyword evidence="4" id="KW-0472">Membrane</keyword>
<organism evidence="6 7">
    <name type="scientific">Rapidithrix thailandica</name>
    <dbReference type="NCBI Taxonomy" id="413964"/>
    <lineage>
        <taxon>Bacteria</taxon>
        <taxon>Pseudomonadati</taxon>
        <taxon>Bacteroidota</taxon>
        <taxon>Cytophagia</taxon>
        <taxon>Cytophagales</taxon>
        <taxon>Flammeovirgaceae</taxon>
        <taxon>Rapidithrix</taxon>
    </lineage>
</organism>
<evidence type="ECO:0000313" key="6">
    <source>
        <dbReference type="EMBL" id="MEN7549409.1"/>
    </source>
</evidence>
<accession>A0AAW9SAQ8</accession>
<dbReference type="InterPro" id="IPR003594">
    <property type="entry name" value="HATPase_dom"/>
</dbReference>
<dbReference type="SUPFAM" id="SSF47384">
    <property type="entry name" value="Homodimeric domain of signal transducing histidine kinase"/>
    <property type="match status" value="1"/>
</dbReference>
<keyword evidence="7" id="KW-1185">Reference proteome</keyword>
<dbReference type="EC" id="2.7.13.3" evidence="2"/>
<dbReference type="InterPro" id="IPR015943">
    <property type="entry name" value="WD40/YVTN_repeat-like_dom_sf"/>
</dbReference>
<dbReference type="Gene3D" id="2.130.10.10">
    <property type="entry name" value="YVTN repeat-like/Quinoprotein amine dehydrogenase"/>
    <property type="match status" value="2"/>
</dbReference>
<reference evidence="6 7" key="1">
    <citation type="submission" date="2024-04" db="EMBL/GenBank/DDBJ databases">
        <title>Novel genus in family Flammeovirgaceae.</title>
        <authorList>
            <person name="Nguyen T.H."/>
            <person name="Vuong T.Q."/>
            <person name="Le H."/>
            <person name="Kim S.-G."/>
        </authorList>
    </citation>
    <scope>NUCLEOTIDE SEQUENCE [LARGE SCALE GENOMIC DNA]</scope>
    <source>
        <strain evidence="6 7">JCM 23209</strain>
    </source>
</reference>
<dbReference type="InterPro" id="IPR005467">
    <property type="entry name" value="His_kinase_dom"/>
</dbReference>
<dbReference type="PROSITE" id="PS50109">
    <property type="entry name" value="HIS_KIN"/>
    <property type="match status" value="1"/>
</dbReference>
<dbReference type="Gene3D" id="3.30.565.10">
    <property type="entry name" value="Histidine kinase-like ATPase, C-terminal domain"/>
    <property type="match status" value="1"/>
</dbReference>
<keyword evidence="3" id="KW-0597">Phosphoprotein</keyword>
<keyword evidence="4" id="KW-0812">Transmembrane</keyword>
<evidence type="ECO:0000256" key="2">
    <source>
        <dbReference type="ARBA" id="ARBA00012438"/>
    </source>
</evidence>
<keyword evidence="4" id="KW-1133">Transmembrane helix</keyword>
<dbReference type="PANTHER" id="PTHR43547">
    <property type="entry name" value="TWO-COMPONENT HISTIDINE KINASE"/>
    <property type="match status" value="1"/>
</dbReference>
<comment type="caution">
    <text evidence="6">The sequence shown here is derived from an EMBL/GenBank/DDBJ whole genome shotgun (WGS) entry which is preliminary data.</text>
</comment>
<comment type="catalytic activity">
    <reaction evidence="1">
        <text>ATP + protein L-histidine = ADP + protein N-phospho-L-histidine.</text>
        <dbReference type="EC" id="2.7.13.3"/>
    </reaction>
</comment>
<dbReference type="Pfam" id="PF07495">
    <property type="entry name" value="Y_Y_Y"/>
    <property type="match status" value="1"/>
</dbReference>
<dbReference type="InterPro" id="IPR011110">
    <property type="entry name" value="Reg_prop"/>
</dbReference>
<dbReference type="SMART" id="SM00388">
    <property type="entry name" value="HisKA"/>
    <property type="match status" value="1"/>
</dbReference>
<dbReference type="InterPro" id="IPR011123">
    <property type="entry name" value="Y_Y_Y"/>
</dbReference>
<evidence type="ECO:0000259" key="5">
    <source>
        <dbReference type="PROSITE" id="PS50109"/>
    </source>
</evidence>
<dbReference type="AlphaFoldDB" id="A0AAW9SAQ8"/>
<dbReference type="InterPro" id="IPR036890">
    <property type="entry name" value="HATPase_C_sf"/>
</dbReference>
<dbReference type="SUPFAM" id="SSF55874">
    <property type="entry name" value="ATPase domain of HSP90 chaperone/DNA topoisomerase II/histidine kinase"/>
    <property type="match status" value="1"/>
</dbReference>
<dbReference type="FunFam" id="2.60.40.10:FF:000791">
    <property type="entry name" value="Two-component system sensor histidine kinase/response regulator"/>
    <property type="match status" value="1"/>
</dbReference>
<dbReference type="Pfam" id="PF02518">
    <property type="entry name" value="HATPase_c"/>
    <property type="match status" value="1"/>
</dbReference>
<dbReference type="RefSeq" id="WP_346822184.1">
    <property type="nucleotide sequence ID" value="NZ_JBDKWZ010000008.1"/>
</dbReference>
<name>A0AAW9SAQ8_9BACT</name>
<dbReference type="Pfam" id="PF07494">
    <property type="entry name" value="Reg_prop"/>
    <property type="match status" value="5"/>
</dbReference>
<evidence type="ECO:0000256" key="3">
    <source>
        <dbReference type="ARBA" id="ARBA00022553"/>
    </source>
</evidence>
<dbReference type="GO" id="GO:0000155">
    <property type="term" value="F:phosphorelay sensor kinase activity"/>
    <property type="evidence" value="ECO:0007669"/>
    <property type="project" value="InterPro"/>
</dbReference>
<dbReference type="CDD" id="cd00082">
    <property type="entry name" value="HisKA"/>
    <property type="match status" value="1"/>
</dbReference>
<proteinExistence type="predicted"/>
<evidence type="ECO:0000256" key="1">
    <source>
        <dbReference type="ARBA" id="ARBA00000085"/>
    </source>
</evidence>
<dbReference type="InterPro" id="IPR003661">
    <property type="entry name" value="HisK_dim/P_dom"/>
</dbReference>
<gene>
    <name evidence="6" type="ORF">AAG747_15905</name>
</gene>
<feature type="domain" description="Histidine kinase" evidence="5">
    <location>
        <begin position="856"/>
        <end position="1071"/>
    </location>
</feature>
<dbReference type="Pfam" id="PF00512">
    <property type="entry name" value="HisKA"/>
    <property type="match status" value="1"/>
</dbReference>
<dbReference type="SUPFAM" id="SSF50998">
    <property type="entry name" value="Quinoprotein alcohol dehydrogenase-like"/>
    <property type="match status" value="1"/>
</dbReference>
<dbReference type="Gene3D" id="1.10.287.130">
    <property type="match status" value="1"/>
</dbReference>
<dbReference type="InterPro" id="IPR036097">
    <property type="entry name" value="HisK_dim/P_sf"/>
</dbReference>
<sequence length="1085" mass="124167">MRFKKIGTHEGLLTKTVRAFLRDQQGFLWVGTAGGGLYRYDGYSFTSFTHDPQDSTSLFTDHVWDIKQDTLQQIWIANGGGLSKYLPQTESFQTFSFQGIDEGCTELLISKDNRIWMGINNSEGGLVEFDPQTELYQRHLSVDGKAFGQVFALLENTDGTLWVAAKRGLCLYHPDRKQLLDYFPYRDPEQPFASDYITSLIKDRQGQLWLGSQEGYTNVHPDTRKVERKRIPLGVLSEPNGNAIEDIFQDSKGDFWFCTSGGLYLYQPGADRWMGYAYKEEDPTSISSTAQRVVYEDRQGILWIGTHKGGVSYIDPQLNRFCYYENYPFHPTSLSNDQVTCFYEDRQKRLWVGTDGGGLNLFDPSTGSFKNYMNHPDEQGDFCTNVILSIMEDKKGKLWLASYGGGLIYFDPDTEKFQCFKNDPQDSTSLFDNFLSVGLMDHRGRIWTGTFKKGLGVFDPDTHQFQAFPISKDSLGIASPTIYDMVSDSYNRIWIADFCLSMYDVHTQSFTHYFYEEFQKNGLRSYTLNCVFEDKDLQLWVGTDKGLQLLNEEQGSFEFYGEEQGLLSVEVQSIQQDHNGLLWLGTKQGLSAFDPVKKELVENYVMDVGHKGNDFNRHASFRTSDHHLLFGSDRGFVYFHPDSLLKNQAPPQLSFTGLKIFNESVSFIERKKVLTEHISTAEEIYLCHEQSTISIEYVALNLLSPAENQYAYMLEGLDTDWTYVKNERKATYTNLPPGEYVFRLKAANNDGVWNMEGISIKIHVSAPFWKAWWFIALLTVSVAVVLYGIYRARVRILMKHKLKLEREVALRIREIATQKKKIEEYNTHLLEKNEQISLKNAQLGDLNQLKNKIFSIISHDFRSPLNALLVTFHLLESNKLNKNELQLLSKELKERVRLTSELLDNLLYWAKSQMEGVVLSPKSIDLGNFVNHNFVLLLQKAEAKEITVNIHIPDPIQVMADEDILKIVFRNLLSNAIKFSEWKGEVTVGAREQGGKVTVWVEDQGPGVPEEVKASLFSLSVKPKSNPQKEKGIGLGLMLCREFIELHGERIWLDEKREKGSLFAFTLSPANKALIPDKMYSLQNS</sequence>
<dbReference type="PANTHER" id="PTHR43547:SF2">
    <property type="entry name" value="HYBRID SIGNAL TRANSDUCTION HISTIDINE KINASE C"/>
    <property type="match status" value="1"/>
</dbReference>
<dbReference type="Gene3D" id="2.60.40.10">
    <property type="entry name" value="Immunoglobulins"/>
    <property type="match status" value="1"/>
</dbReference>
<dbReference type="Proteomes" id="UP001403385">
    <property type="component" value="Unassembled WGS sequence"/>
</dbReference>
<dbReference type="SMART" id="SM00387">
    <property type="entry name" value="HATPase_c"/>
    <property type="match status" value="1"/>
</dbReference>